<dbReference type="Pfam" id="PF00196">
    <property type="entry name" value="GerE"/>
    <property type="match status" value="1"/>
</dbReference>
<dbReference type="InterPro" id="IPR003593">
    <property type="entry name" value="AAA+_ATPase"/>
</dbReference>
<organism evidence="5 6">
    <name type="scientific">Paenibacillus zeisoli</name>
    <dbReference type="NCBI Taxonomy" id="2496267"/>
    <lineage>
        <taxon>Bacteria</taxon>
        <taxon>Bacillati</taxon>
        <taxon>Bacillota</taxon>
        <taxon>Bacilli</taxon>
        <taxon>Bacillales</taxon>
        <taxon>Paenibacillaceae</taxon>
        <taxon>Paenibacillus</taxon>
    </lineage>
</organism>
<dbReference type="Pfam" id="PF25873">
    <property type="entry name" value="WHD_MalT"/>
    <property type="match status" value="1"/>
</dbReference>
<reference evidence="5 6" key="1">
    <citation type="submission" date="2018-12" db="EMBL/GenBank/DDBJ databases">
        <authorList>
            <person name="Sun L."/>
            <person name="Chen Z."/>
        </authorList>
    </citation>
    <scope>NUCLEOTIDE SEQUENCE [LARGE SCALE GENOMIC DNA]</scope>
    <source>
        <strain evidence="5 6">3-5-3</strain>
    </source>
</reference>
<dbReference type="Gene3D" id="1.10.10.10">
    <property type="entry name" value="Winged helix-like DNA-binding domain superfamily/Winged helix DNA-binding domain"/>
    <property type="match status" value="1"/>
</dbReference>
<dbReference type="AlphaFoldDB" id="A0A3S1B759"/>
<dbReference type="SMART" id="SM00421">
    <property type="entry name" value="HTH_LUXR"/>
    <property type="match status" value="1"/>
</dbReference>
<dbReference type="Gene3D" id="3.40.50.300">
    <property type="entry name" value="P-loop containing nucleotide triphosphate hydrolases"/>
    <property type="match status" value="1"/>
</dbReference>
<dbReference type="InterPro" id="IPR016032">
    <property type="entry name" value="Sig_transdc_resp-reg_C-effctor"/>
</dbReference>
<sequence length="886" mass="97891">MTTTPILYTKLYIPPLRPSLVARSRLTERLNQGLPGKLTLISASTGFGKTTLVSHWLTSCERQVAWLSLDEADNDSTRFMTYLFAALQSVGASSMEEGLIGLFKSPQPPPIESILAALIQGITTISDPFVLVLDDYHVIHDRQIDHALGYLIEHMPPQMHIVMATRTDPRLSLARLRARGQLTELRAADLRFNSSETTEFLSRETGLSLTAEHISALETRTEGWAAGLQLAAISMQGSSDISSFIESFTGSHRFITDYLMEEVLAQQPEYVQNFLLGTSILDRLCGPLCDAVLSRETDPDHAGPSTGQDTLEYLERANLFLVPLDHERCWYRYHHLFADFLRQRLPEYRQNSYHLRASSWYEEHGLAIEAFHHAVFARDIDRAVHLAEGDGMPLLFRGAVVPVMNWLESLPGKEMDARPSLCVMYASGLLMRGQMSGVEEKLSAAEQVLQAAGQNDKARDLIGHIASIRATVAVSRHQAEVIMAESRRALEYLHPDNLPVRTATIWTLGYAYQLLGDRAGAGKAYAEALSNSQRIGHIMITIMATLGLGIIQESDNQLHAAAETYRLVLDMAGDPPLPAACEAYLGLARLSYEWNDLEGAQELGQRSVELAQQLEQADRVVAGELFLARIKLALGEVSSAAYILAKADQIARQHNFDHQLPRIAAAHVTLLLRQGELKAAAQLAQKHELHLAKARLHLAQGDTTAALSVLMLLRNKAQEKQLHDETLKVMVLQAAVLYVHGDKLAAVKILTEALTMAEPSGFLRIFLDEGSDIERLLCETAAHGIMKVYVGKLLSAFQGEGLKSQVLAPSDHSDRAVQAATLIEPLSGRELEVLRLIAEGLSNLEISERLHIALTTVKGHNRIIFDKLQVSRRTEAVARARALGLL</sequence>
<evidence type="ECO:0000313" key="6">
    <source>
        <dbReference type="Proteomes" id="UP000272464"/>
    </source>
</evidence>
<dbReference type="GO" id="GO:0006355">
    <property type="term" value="P:regulation of DNA-templated transcription"/>
    <property type="evidence" value="ECO:0007669"/>
    <property type="project" value="InterPro"/>
</dbReference>
<gene>
    <name evidence="5" type="ORF">EJP77_14695</name>
</gene>
<dbReference type="PRINTS" id="PR00038">
    <property type="entry name" value="HTHLUXR"/>
</dbReference>
<dbReference type="InterPro" id="IPR036388">
    <property type="entry name" value="WH-like_DNA-bd_sf"/>
</dbReference>
<protein>
    <submittedName>
        <fullName evidence="5">LuxR family transcriptional regulator</fullName>
    </submittedName>
</protein>
<name>A0A3S1B759_9BACL</name>
<evidence type="ECO:0000313" key="5">
    <source>
        <dbReference type="EMBL" id="RUT29685.1"/>
    </source>
</evidence>
<keyword evidence="2" id="KW-0238">DNA-binding</keyword>
<proteinExistence type="predicted"/>
<evidence type="ECO:0000259" key="4">
    <source>
        <dbReference type="PROSITE" id="PS50043"/>
    </source>
</evidence>
<evidence type="ECO:0000256" key="1">
    <source>
        <dbReference type="ARBA" id="ARBA00023015"/>
    </source>
</evidence>
<keyword evidence="3" id="KW-0804">Transcription</keyword>
<dbReference type="PANTHER" id="PTHR44688:SF16">
    <property type="entry name" value="DNA-BINDING TRANSCRIPTIONAL ACTIVATOR DEVR_DOSR"/>
    <property type="match status" value="1"/>
</dbReference>
<dbReference type="GO" id="GO:0003677">
    <property type="term" value="F:DNA binding"/>
    <property type="evidence" value="ECO:0007669"/>
    <property type="project" value="UniProtKB-KW"/>
</dbReference>
<dbReference type="InterPro" id="IPR000792">
    <property type="entry name" value="Tscrpt_reg_LuxR_C"/>
</dbReference>
<keyword evidence="6" id="KW-1185">Reference proteome</keyword>
<keyword evidence="1" id="KW-0805">Transcription regulation</keyword>
<evidence type="ECO:0000256" key="2">
    <source>
        <dbReference type="ARBA" id="ARBA00023125"/>
    </source>
</evidence>
<dbReference type="OrthoDB" id="1137593at2"/>
<dbReference type="SUPFAM" id="SSF52540">
    <property type="entry name" value="P-loop containing nucleoside triphosphate hydrolases"/>
    <property type="match status" value="1"/>
</dbReference>
<dbReference type="EMBL" id="RZNX01000006">
    <property type="protein sequence ID" value="RUT29685.1"/>
    <property type="molecule type" value="Genomic_DNA"/>
</dbReference>
<evidence type="ECO:0000256" key="3">
    <source>
        <dbReference type="ARBA" id="ARBA00023163"/>
    </source>
</evidence>
<dbReference type="InterPro" id="IPR041617">
    <property type="entry name" value="TPR_MalT"/>
</dbReference>
<dbReference type="Pfam" id="PF17874">
    <property type="entry name" value="TPR_MalT"/>
    <property type="match status" value="1"/>
</dbReference>
<dbReference type="PROSITE" id="PS50043">
    <property type="entry name" value="HTH_LUXR_2"/>
    <property type="match status" value="1"/>
</dbReference>
<dbReference type="Proteomes" id="UP000272464">
    <property type="component" value="Unassembled WGS sequence"/>
</dbReference>
<dbReference type="InterPro" id="IPR059106">
    <property type="entry name" value="WHD_MalT"/>
</dbReference>
<dbReference type="SMART" id="SM00382">
    <property type="entry name" value="AAA"/>
    <property type="match status" value="1"/>
</dbReference>
<dbReference type="CDD" id="cd06170">
    <property type="entry name" value="LuxR_C_like"/>
    <property type="match status" value="1"/>
</dbReference>
<feature type="domain" description="HTH luxR-type" evidence="4">
    <location>
        <begin position="819"/>
        <end position="884"/>
    </location>
</feature>
<dbReference type="InterPro" id="IPR011990">
    <property type="entry name" value="TPR-like_helical_dom_sf"/>
</dbReference>
<dbReference type="Gene3D" id="1.25.40.10">
    <property type="entry name" value="Tetratricopeptide repeat domain"/>
    <property type="match status" value="1"/>
</dbReference>
<dbReference type="SUPFAM" id="SSF48452">
    <property type="entry name" value="TPR-like"/>
    <property type="match status" value="1"/>
</dbReference>
<dbReference type="InterPro" id="IPR027417">
    <property type="entry name" value="P-loop_NTPase"/>
</dbReference>
<dbReference type="SUPFAM" id="SSF46894">
    <property type="entry name" value="C-terminal effector domain of the bipartite response regulators"/>
    <property type="match status" value="1"/>
</dbReference>
<dbReference type="PANTHER" id="PTHR44688">
    <property type="entry name" value="DNA-BINDING TRANSCRIPTIONAL ACTIVATOR DEVR_DOSR"/>
    <property type="match status" value="1"/>
</dbReference>
<accession>A0A3S1B759</accession>
<comment type="caution">
    <text evidence="5">The sequence shown here is derived from an EMBL/GenBank/DDBJ whole genome shotgun (WGS) entry which is preliminary data.</text>
</comment>